<evidence type="ECO:0000313" key="1">
    <source>
        <dbReference type="EMBL" id="CAF4269825.1"/>
    </source>
</evidence>
<sequence length="58" mass="6793">MKTISDAEKNFEQIDRNEDKDGFSYEDIFDIDENDKTIRTTADGLSDVDRFDENDEIL</sequence>
<feature type="non-terminal residue" evidence="1">
    <location>
        <position position="1"/>
    </location>
</feature>
<name>A0A820FY77_9BILA</name>
<accession>A0A820FY77</accession>
<dbReference type="EMBL" id="CAJOBD010026928">
    <property type="protein sequence ID" value="CAF4269825.1"/>
    <property type="molecule type" value="Genomic_DNA"/>
</dbReference>
<gene>
    <name evidence="1" type="ORF">JBS370_LOCUS39389</name>
</gene>
<evidence type="ECO:0000313" key="2">
    <source>
        <dbReference type="Proteomes" id="UP000663836"/>
    </source>
</evidence>
<comment type="caution">
    <text evidence="1">The sequence shown here is derived from an EMBL/GenBank/DDBJ whole genome shotgun (WGS) entry which is preliminary data.</text>
</comment>
<protein>
    <submittedName>
        <fullName evidence="1">Uncharacterized protein</fullName>
    </submittedName>
</protein>
<dbReference type="Proteomes" id="UP000663836">
    <property type="component" value="Unassembled WGS sequence"/>
</dbReference>
<organism evidence="1 2">
    <name type="scientific">Rotaria sordida</name>
    <dbReference type="NCBI Taxonomy" id="392033"/>
    <lineage>
        <taxon>Eukaryota</taxon>
        <taxon>Metazoa</taxon>
        <taxon>Spiralia</taxon>
        <taxon>Gnathifera</taxon>
        <taxon>Rotifera</taxon>
        <taxon>Eurotatoria</taxon>
        <taxon>Bdelloidea</taxon>
        <taxon>Philodinida</taxon>
        <taxon>Philodinidae</taxon>
        <taxon>Rotaria</taxon>
    </lineage>
</organism>
<proteinExistence type="predicted"/>
<dbReference type="AlphaFoldDB" id="A0A820FY77"/>
<reference evidence="1" key="1">
    <citation type="submission" date="2021-02" db="EMBL/GenBank/DDBJ databases">
        <authorList>
            <person name="Nowell W R."/>
        </authorList>
    </citation>
    <scope>NUCLEOTIDE SEQUENCE</scope>
</reference>